<sequence length="278" mass="32149">MCIVTELCHNYAKRYPHKFVSIGHPSSVILVVAGTIFFYTLQMFYITPIIFNGLLYKISWVVATFITYNILGNMLFCYSTNTSVECLPKDRQLPVPGEENLWHYCEICQKLMPPRSWHCALCRCCILKRDHHCIFAATCIGHNNHRYFFWFTFYLTIGTALSLATSLIYAVMSGSFLPWLIIKDSIEIKGIFSSYCQYLIFILNNLACGVPAIMLAFQIQIIYLNASYYEINNRSYNLGFRKNCKLIMGQRGLWTFLSPSLKSPLPHDGTQWQMKPKD</sequence>
<keyword evidence="3 7" id="KW-0812">Transmembrane</keyword>
<evidence type="ECO:0000256" key="4">
    <source>
        <dbReference type="ARBA" id="ARBA00022989"/>
    </source>
</evidence>
<keyword evidence="4 7" id="KW-1133">Transmembrane helix</keyword>
<proteinExistence type="inferred from homology"/>
<dbReference type="OrthoDB" id="302728at2759"/>
<evidence type="ECO:0000256" key="6">
    <source>
        <dbReference type="ARBA" id="ARBA00023315"/>
    </source>
</evidence>
<feature type="transmembrane region" description="Helical" evidence="7">
    <location>
        <begin position="19"/>
        <end position="39"/>
    </location>
</feature>
<feature type="transmembrane region" description="Helical" evidence="7">
    <location>
        <begin position="45"/>
        <end position="71"/>
    </location>
</feature>
<evidence type="ECO:0000259" key="8">
    <source>
        <dbReference type="Pfam" id="PF01529"/>
    </source>
</evidence>
<dbReference type="PANTHER" id="PTHR12246">
    <property type="entry name" value="PALMITOYLTRANSFERASE ZDHHC16"/>
    <property type="match status" value="1"/>
</dbReference>
<dbReference type="GO" id="GO:0016020">
    <property type="term" value="C:membrane"/>
    <property type="evidence" value="ECO:0007669"/>
    <property type="project" value="UniProtKB-SubCell"/>
</dbReference>
<reference evidence="9" key="1">
    <citation type="submission" date="2025-08" db="UniProtKB">
        <authorList>
            <consortium name="RefSeq"/>
        </authorList>
    </citation>
    <scope>IDENTIFICATION</scope>
</reference>
<evidence type="ECO:0000256" key="3">
    <source>
        <dbReference type="ARBA" id="ARBA00022692"/>
    </source>
</evidence>
<dbReference type="Pfam" id="PF01529">
    <property type="entry name" value="DHHC"/>
    <property type="match status" value="1"/>
</dbReference>
<keyword evidence="5 7" id="KW-0472">Membrane</keyword>
<comment type="domain">
    <text evidence="7">The DHHC domain is required for palmitoyltransferase activity.</text>
</comment>
<keyword evidence="2 7" id="KW-0808">Transferase</keyword>
<feature type="transmembrane region" description="Helical" evidence="7">
    <location>
        <begin position="147"/>
        <end position="172"/>
    </location>
</feature>
<dbReference type="InterPro" id="IPR001594">
    <property type="entry name" value="Palmitoyltrfase_DHHC"/>
</dbReference>
<feature type="domain" description="Palmitoyltransferase DHHC" evidence="8">
    <location>
        <begin position="101"/>
        <end position="232"/>
    </location>
</feature>
<protein>
    <recommendedName>
        <fullName evidence="7">Palmitoyltransferase</fullName>
        <ecNumber evidence="7">2.3.1.225</ecNumber>
    </recommendedName>
</protein>
<organism evidence="9">
    <name type="scientific">Drosophila rhopaloa</name>
    <name type="common">Fruit fly</name>
    <dbReference type="NCBI Taxonomy" id="1041015"/>
    <lineage>
        <taxon>Eukaryota</taxon>
        <taxon>Metazoa</taxon>
        <taxon>Ecdysozoa</taxon>
        <taxon>Arthropoda</taxon>
        <taxon>Hexapoda</taxon>
        <taxon>Insecta</taxon>
        <taxon>Pterygota</taxon>
        <taxon>Neoptera</taxon>
        <taxon>Endopterygota</taxon>
        <taxon>Diptera</taxon>
        <taxon>Brachycera</taxon>
        <taxon>Muscomorpha</taxon>
        <taxon>Ephydroidea</taxon>
        <taxon>Drosophilidae</taxon>
        <taxon>Drosophila</taxon>
        <taxon>Sophophora</taxon>
    </lineage>
</organism>
<comment type="subcellular location">
    <subcellularLocation>
        <location evidence="1">Membrane</location>
        <topology evidence="1">Multi-pass membrane protein</topology>
    </subcellularLocation>
</comment>
<name>A0A6P4FAS4_DRORH</name>
<evidence type="ECO:0000256" key="5">
    <source>
        <dbReference type="ARBA" id="ARBA00023136"/>
    </source>
</evidence>
<evidence type="ECO:0000256" key="2">
    <source>
        <dbReference type="ARBA" id="ARBA00022679"/>
    </source>
</evidence>
<dbReference type="GO" id="GO:0019706">
    <property type="term" value="F:protein-cysteine S-palmitoyltransferase activity"/>
    <property type="evidence" value="ECO:0007669"/>
    <property type="project" value="UniProtKB-EC"/>
</dbReference>
<evidence type="ECO:0000256" key="7">
    <source>
        <dbReference type="RuleBase" id="RU079119"/>
    </source>
</evidence>
<dbReference type="RefSeq" id="XP_016987312.1">
    <property type="nucleotide sequence ID" value="XM_017131823.1"/>
</dbReference>
<comment type="similarity">
    <text evidence="7">Belongs to the DHHC palmitoyltransferase family.</text>
</comment>
<dbReference type="AlphaFoldDB" id="A0A6P4FAS4"/>
<evidence type="ECO:0000256" key="1">
    <source>
        <dbReference type="ARBA" id="ARBA00004141"/>
    </source>
</evidence>
<accession>A0A6P4FAS4</accession>
<feature type="transmembrane region" description="Helical" evidence="7">
    <location>
        <begin position="192"/>
        <end position="217"/>
    </location>
</feature>
<dbReference type="EC" id="2.3.1.225" evidence="7"/>
<comment type="catalytic activity">
    <reaction evidence="7">
        <text>L-cysteinyl-[protein] + hexadecanoyl-CoA = S-hexadecanoyl-L-cysteinyl-[protein] + CoA</text>
        <dbReference type="Rhea" id="RHEA:36683"/>
        <dbReference type="Rhea" id="RHEA-COMP:10131"/>
        <dbReference type="Rhea" id="RHEA-COMP:11032"/>
        <dbReference type="ChEBI" id="CHEBI:29950"/>
        <dbReference type="ChEBI" id="CHEBI:57287"/>
        <dbReference type="ChEBI" id="CHEBI:57379"/>
        <dbReference type="ChEBI" id="CHEBI:74151"/>
        <dbReference type="EC" id="2.3.1.225"/>
    </reaction>
</comment>
<gene>
    <name evidence="9" type="primary">LOC108050252</name>
</gene>
<dbReference type="PROSITE" id="PS50216">
    <property type="entry name" value="DHHC"/>
    <property type="match status" value="1"/>
</dbReference>
<keyword evidence="6 7" id="KW-0012">Acyltransferase</keyword>
<dbReference type="InterPro" id="IPR039859">
    <property type="entry name" value="PFA4/ZDH16/20/ERF2-like"/>
</dbReference>
<evidence type="ECO:0000313" key="9">
    <source>
        <dbReference type="RefSeq" id="XP_016987312.1"/>
    </source>
</evidence>